<keyword evidence="2" id="KW-1003">Cell membrane</keyword>
<dbReference type="GO" id="GO:0005524">
    <property type="term" value="F:ATP binding"/>
    <property type="evidence" value="ECO:0007669"/>
    <property type="project" value="UniProtKB-KW"/>
</dbReference>
<dbReference type="InterPro" id="IPR008995">
    <property type="entry name" value="Mo/tungstate-bd_C_term_dom"/>
</dbReference>
<dbReference type="Pfam" id="PF00005">
    <property type="entry name" value="ABC_tran"/>
    <property type="match status" value="1"/>
</dbReference>
<dbReference type="Gene3D" id="3.40.50.300">
    <property type="entry name" value="P-loop containing nucleotide triphosphate hydrolases"/>
    <property type="match status" value="1"/>
</dbReference>
<proteinExistence type="predicted"/>
<evidence type="ECO:0000256" key="2">
    <source>
        <dbReference type="ARBA" id="ARBA00022475"/>
    </source>
</evidence>
<evidence type="ECO:0000256" key="5">
    <source>
        <dbReference type="ARBA" id="ARBA00022967"/>
    </source>
</evidence>
<evidence type="ECO:0000313" key="8">
    <source>
        <dbReference type="EMBL" id="MCF6376866.1"/>
    </source>
</evidence>
<reference evidence="8 9" key="1">
    <citation type="submission" date="2022-01" db="EMBL/GenBank/DDBJ databases">
        <title>Nocardioides sp. nov., an actinomycete isolated from mining soil.</title>
        <authorList>
            <person name="Liu L."/>
        </authorList>
    </citation>
    <scope>NUCLEOTIDE SEQUENCE [LARGE SCALE GENOMIC DNA]</scope>
    <source>
        <strain evidence="8 9">KLBMP 9356</strain>
    </source>
</reference>
<dbReference type="InterPro" id="IPR013611">
    <property type="entry name" value="Transp-assoc_OB_typ2"/>
</dbReference>
<accession>A0ABS9H9U7</accession>
<evidence type="ECO:0000259" key="7">
    <source>
        <dbReference type="PROSITE" id="PS50893"/>
    </source>
</evidence>
<keyword evidence="6" id="KW-0472">Membrane</keyword>
<keyword evidence="3" id="KW-0547">Nucleotide-binding</keyword>
<organism evidence="8 9">
    <name type="scientific">Nocardioides potassii</name>
    <dbReference type="NCBI Taxonomy" id="2911371"/>
    <lineage>
        <taxon>Bacteria</taxon>
        <taxon>Bacillati</taxon>
        <taxon>Actinomycetota</taxon>
        <taxon>Actinomycetes</taxon>
        <taxon>Propionibacteriales</taxon>
        <taxon>Nocardioidaceae</taxon>
        <taxon>Nocardioides</taxon>
    </lineage>
</organism>
<protein>
    <submittedName>
        <fullName evidence="8">ABC transporter ATP-binding protein</fullName>
    </submittedName>
</protein>
<evidence type="ECO:0000313" key="9">
    <source>
        <dbReference type="Proteomes" id="UP001201161"/>
    </source>
</evidence>
<feature type="domain" description="ABC transporter" evidence="7">
    <location>
        <begin position="4"/>
        <end position="235"/>
    </location>
</feature>
<name>A0ABS9H9U7_9ACTN</name>
<comment type="caution">
    <text evidence="8">The sequence shown here is derived from an EMBL/GenBank/DDBJ whole genome shotgun (WGS) entry which is preliminary data.</text>
</comment>
<keyword evidence="4 8" id="KW-0067">ATP-binding</keyword>
<dbReference type="PROSITE" id="PS50893">
    <property type="entry name" value="ABC_TRANSPORTER_2"/>
    <property type="match status" value="1"/>
</dbReference>
<dbReference type="InterPro" id="IPR003439">
    <property type="entry name" value="ABC_transporter-like_ATP-bd"/>
</dbReference>
<dbReference type="Gene3D" id="2.40.50.100">
    <property type="match status" value="1"/>
</dbReference>
<keyword evidence="9" id="KW-1185">Reference proteome</keyword>
<dbReference type="PROSITE" id="PS00211">
    <property type="entry name" value="ABC_TRANSPORTER_1"/>
    <property type="match status" value="1"/>
</dbReference>
<evidence type="ECO:0000256" key="1">
    <source>
        <dbReference type="ARBA" id="ARBA00022448"/>
    </source>
</evidence>
<evidence type="ECO:0000256" key="3">
    <source>
        <dbReference type="ARBA" id="ARBA00022741"/>
    </source>
</evidence>
<dbReference type="EMBL" id="JAKJHZ010000005">
    <property type="protein sequence ID" value="MCF6376866.1"/>
    <property type="molecule type" value="Genomic_DNA"/>
</dbReference>
<dbReference type="InterPro" id="IPR027417">
    <property type="entry name" value="P-loop_NTPase"/>
</dbReference>
<dbReference type="CDD" id="cd03301">
    <property type="entry name" value="ABC_MalK_N"/>
    <property type="match status" value="1"/>
</dbReference>
<dbReference type="RefSeq" id="WP_236399663.1">
    <property type="nucleotide sequence ID" value="NZ_JAKJHZ010000005.1"/>
</dbReference>
<dbReference type="InterPro" id="IPR017871">
    <property type="entry name" value="ABC_transporter-like_CS"/>
</dbReference>
<dbReference type="PANTHER" id="PTHR43875:SF15">
    <property type="entry name" value="TREHALOSE IMPORT ATP-BINDING PROTEIN SUGC"/>
    <property type="match status" value="1"/>
</dbReference>
<sequence>MAGIEVTNLHKRYPDGTVAVEQVDLSIKEGELFVMLGPSGCGKTTTLRAMAGLERQTSGDIRIGTTLVNDLPPAERDIAMVFQFYALYPHLRTRDNLAFPLRAEGLPEKEVRERVAEASRMMQLDALLDRRPHRLSGGEQQRVALARALVRRPQAFLMDEPLTNLDAELRADTRTEIKHLQAQLGTTMVYVTHDQVEAMSLGHRIAILNKGRVEQVGTPLEVYDRPASLFCASFIGSPPMNLIEVEVSEGALRGPGGLVLPPPPGLPRDRTLVAGVRPEALEVTNAGTEGSVAARVVSAEALGDEIIYVLDHGGGRDLRVRMPPTARFATDDSVGLRHAGGTPPVYDLSTEELVA</sequence>
<dbReference type="SUPFAM" id="SSF52540">
    <property type="entry name" value="P-loop containing nucleoside triphosphate hydrolases"/>
    <property type="match status" value="1"/>
</dbReference>
<evidence type="ECO:0000256" key="4">
    <source>
        <dbReference type="ARBA" id="ARBA00022840"/>
    </source>
</evidence>
<gene>
    <name evidence="8" type="ORF">L2K70_04550</name>
</gene>
<dbReference type="InterPro" id="IPR015855">
    <property type="entry name" value="ABC_transpr_MalK-like"/>
</dbReference>
<dbReference type="Gene3D" id="2.40.50.140">
    <property type="entry name" value="Nucleic acid-binding proteins"/>
    <property type="match status" value="1"/>
</dbReference>
<dbReference type="Pfam" id="PF08402">
    <property type="entry name" value="TOBE_2"/>
    <property type="match status" value="1"/>
</dbReference>
<dbReference type="PANTHER" id="PTHR43875">
    <property type="entry name" value="MALTODEXTRIN IMPORT ATP-BINDING PROTEIN MSMX"/>
    <property type="match status" value="1"/>
</dbReference>
<keyword evidence="1" id="KW-0813">Transport</keyword>
<evidence type="ECO:0000256" key="6">
    <source>
        <dbReference type="ARBA" id="ARBA00023136"/>
    </source>
</evidence>
<dbReference type="SMART" id="SM00382">
    <property type="entry name" value="AAA"/>
    <property type="match status" value="1"/>
</dbReference>
<dbReference type="Proteomes" id="UP001201161">
    <property type="component" value="Unassembled WGS sequence"/>
</dbReference>
<dbReference type="SUPFAM" id="SSF50331">
    <property type="entry name" value="MOP-like"/>
    <property type="match status" value="1"/>
</dbReference>
<dbReference type="InterPro" id="IPR047641">
    <property type="entry name" value="ABC_transpr_MalK/UgpC-like"/>
</dbReference>
<keyword evidence="5" id="KW-1278">Translocase</keyword>
<dbReference type="InterPro" id="IPR003593">
    <property type="entry name" value="AAA+_ATPase"/>
</dbReference>
<dbReference type="InterPro" id="IPR012340">
    <property type="entry name" value="NA-bd_OB-fold"/>
</dbReference>